<evidence type="ECO:0000313" key="1">
    <source>
        <dbReference type="EMBL" id="RDC65414.1"/>
    </source>
</evidence>
<gene>
    <name evidence="1" type="ORF">AHMF7616_04044</name>
</gene>
<dbReference type="RefSeq" id="WP_115374425.1">
    <property type="nucleotide sequence ID" value="NZ_QASA01000001.1"/>
</dbReference>
<protein>
    <submittedName>
        <fullName evidence="1">Uncharacterized protein</fullName>
    </submittedName>
</protein>
<evidence type="ECO:0000313" key="2">
    <source>
        <dbReference type="Proteomes" id="UP000253919"/>
    </source>
</evidence>
<dbReference type="EMBL" id="QASA01000001">
    <property type="protein sequence ID" value="RDC65414.1"/>
    <property type="molecule type" value="Genomic_DNA"/>
</dbReference>
<comment type="caution">
    <text evidence="1">The sequence shown here is derived from an EMBL/GenBank/DDBJ whole genome shotgun (WGS) entry which is preliminary data.</text>
</comment>
<dbReference type="Proteomes" id="UP000253919">
    <property type="component" value="Unassembled WGS sequence"/>
</dbReference>
<proteinExistence type="predicted"/>
<name>A0A369QL14_9BACT</name>
<reference evidence="1 2" key="1">
    <citation type="submission" date="2018-04" db="EMBL/GenBank/DDBJ databases">
        <title>Adhaeribacter sp. HMF7616 genome sequencing and assembly.</title>
        <authorList>
            <person name="Kang H."/>
            <person name="Kang J."/>
            <person name="Cha I."/>
            <person name="Kim H."/>
            <person name="Joh K."/>
        </authorList>
    </citation>
    <scope>NUCLEOTIDE SEQUENCE [LARGE SCALE GENOMIC DNA]</scope>
    <source>
        <strain evidence="1 2">HMF7616</strain>
    </source>
</reference>
<accession>A0A369QL14</accession>
<sequence length="111" mass="13340">MKNQTLSKAEYWKKWELTELLNDLYLAQKLLENRDDLFCPGGFVEDFKEAFSEELDDLEHWNGSPIYDSIYDWFTPKGKWILLIGEKEGEEVRNRIFNRIKIWRDVTGYKA</sequence>
<dbReference type="OrthoDB" id="1262835at2"/>
<organism evidence="1 2">
    <name type="scientific">Adhaeribacter pallidiroseus</name>
    <dbReference type="NCBI Taxonomy" id="2072847"/>
    <lineage>
        <taxon>Bacteria</taxon>
        <taxon>Pseudomonadati</taxon>
        <taxon>Bacteroidota</taxon>
        <taxon>Cytophagia</taxon>
        <taxon>Cytophagales</taxon>
        <taxon>Hymenobacteraceae</taxon>
        <taxon>Adhaeribacter</taxon>
    </lineage>
</organism>
<keyword evidence="2" id="KW-1185">Reference proteome</keyword>
<dbReference type="AlphaFoldDB" id="A0A369QL14"/>